<dbReference type="AlphaFoldDB" id="A0A2T7G4R1"/>
<name>A0A2T7G4R1_9RHOB</name>
<dbReference type="EMBL" id="QCYH01000009">
    <property type="protein sequence ID" value="PVA09376.1"/>
    <property type="molecule type" value="Genomic_DNA"/>
</dbReference>
<sequence>MSWRNWVKRIYSLVLPGFGRDLRRGHKGAVDPRGPVTHVLILDGTMSSLVPGDESNAGLVYRLLSEVRGARMSLYYEAGLQWQDWRGTISVMMGRGINRQIRRAYGYLSSRYRPGDRIYLLGYSRGAYAVRSLAGAIDMVGLLRGEHATERNVRLAWRHYQSGPERPVARAFHNAYCHEAVPIEMVGVWDTVKALGLRLPILWRWSAPSHAFHSHQLGRTVRRGYHALALDETRIAYRPVLWQTGPETAADVQQVWFRGTHADIGGHLSGFDAARPLANIPLVWMLERGEAAGLTLPQDWRARYPCDASAPSVGTWGGWGKIFLARGRRTIGRDPSERVHETAYENGEAPPVRSGAL</sequence>
<comment type="caution">
    <text evidence="3">The sequence shown here is derived from an EMBL/GenBank/DDBJ whole genome shotgun (WGS) entry which is preliminary data.</text>
</comment>
<accession>A0A2T7G4R1</accession>
<feature type="compositionally biased region" description="Basic and acidic residues" evidence="1">
    <location>
        <begin position="334"/>
        <end position="343"/>
    </location>
</feature>
<evidence type="ECO:0000259" key="2">
    <source>
        <dbReference type="Pfam" id="PF09994"/>
    </source>
</evidence>
<feature type="region of interest" description="Disordered" evidence="1">
    <location>
        <begin position="334"/>
        <end position="357"/>
    </location>
</feature>
<dbReference type="InterPro" id="IPR018712">
    <property type="entry name" value="Tle1-like_cat"/>
</dbReference>
<feature type="domain" description="T6SS Phospholipase effector Tle1-like catalytic" evidence="2">
    <location>
        <begin position="39"/>
        <end position="287"/>
    </location>
</feature>
<evidence type="ECO:0000313" key="4">
    <source>
        <dbReference type="Proteomes" id="UP000244446"/>
    </source>
</evidence>
<gene>
    <name evidence="3" type="ORF">DC366_14435</name>
</gene>
<reference evidence="3 4" key="1">
    <citation type="submission" date="2018-04" db="EMBL/GenBank/DDBJ databases">
        <title>Pelagivirga bohaiensis gen. nov., sp. nov., a bacterium isolated from the Bohai Sea.</title>
        <authorList>
            <person name="Ji X."/>
        </authorList>
    </citation>
    <scope>NUCLEOTIDE SEQUENCE [LARGE SCALE GENOMIC DNA]</scope>
    <source>
        <strain evidence="3 4">BH-SD19</strain>
    </source>
</reference>
<dbReference type="Pfam" id="PF09994">
    <property type="entry name" value="T6SS_Tle1-like_cat"/>
    <property type="match status" value="1"/>
</dbReference>
<dbReference type="RefSeq" id="WP_108692995.1">
    <property type="nucleotide sequence ID" value="NZ_QCYH01000009.1"/>
</dbReference>
<dbReference type="SUPFAM" id="SSF53474">
    <property type="entry name" value="alpha/beta-Hydrolases"/>
    <property type="match status" value="1"/>
</dbReference>
<proteinExistence type="predicted"/>
<evidence type="ECO:0000313" key="3">
    <source>
        <dbReference type="EMBL" id="PVA09376.1"/>
    </source>
</evidence>
<dbReference type="PANTHER" id="PTHR33840:SF1">
    <property type="entry name" value="TLE1 PHOSPHOLIPASE DOMAIN-CONTAINING PROTEIN"/>
    <property type="match status" value="1"/>
</dbReference>
<dbReference type="Proteomes" id="UP000244446">
    <property type="component" value="Unassembled WGS sequence"/>
</dbReference>
<keyword evidence="4" id="KW-1185">Reference proteome</keyword>
<dbReference type="InterPro" id="IPR029058">
    <property type="entry name" value="AB_hydrolase_fold"/>
</dbReference>
<dbReference type="OrthoDB" id="4378831at2"/>
<organism evidence="3 4">
    <name type="scientific">Pelagivirga sediminicola</name>
    <dbReference type="NCBI Taxonomy" id="2170575"/>
    <lineage>
        <taxon>Bacteria</taxon>
        <taxon>Pseudomonadati</taxon>
        <taxon>Pseudomonadota</taxon>
        <taxon>Alphaproteobacteria</taxon>
        <taxon>Rhodobacterales</taxon>
        <taxon>Paracoccaceae</taxon>
        <taxon>Pelagivirga</taxon>
    </lineage>
</organism>
<evidence type="ECO:0000256" key="1">
    <source>
        <dbReference type="SAM" id="MobiDB-lite"/>
    </source>
</evidence>
<protein>
    <recommendedName>
        <fullName evidence="2">T6SS Phospholipase effector Tle1-like catalytic domain-containing protein</fullName>
    </recommendedName>
</protein>
<dbReference type="PANTHER" id="PTHR33840">
    <property type="match status" value="1"/>
</dbReference>